<keyword evidence="2" id="KW-1003">Cell membrane</keyword>
<comment type="subcellular location">
    <subcellularLocation>
        <location evidence="1">Cell membrane</location>
        <topology evidence="1">Single-pass membrane protein</topology>
    </subcellularLocation>
</comment>
<evidence type="ECO:0000313" key="9">
    <source>
        <dbReference type="Proteomes" id="UP000886883"/>
    </source>
</evidence>
<evidence type="ECO:0000256" key="2">
    <source>
        <dbReference type="ARBA" id="ARBA00022475"/>
    </source>
</evidence>
<protein>
    <submittedName>
        <fullName evidence="8">PspC domain-containing protein</fullName>
    </submittedName>
</protein>
<dbReference type="Pfam" id="PF04024">
    <property type="entry name" value="PspC"/>
    <property type="match status" value="1"/>
</dbReference>
<keyword evidence="5 6" id="KW-0472">Membrane</keyword>
<evidence type="ECO:0000259" key="7">
    <source>
        <dbReference type="Pfam" id="PF04024"/>
    </source>
</evidence>
<reference evidence="8" key="1">
    <citation type="journal article" date="2021" name="PeerJ">
        <title>Extensive microbial diversity within the chicken gut microbiome revealed by metagenomics and culture.</title>
        <authorList>
            <person name="Gilroy R."/>
            <person name="Ravi A."/>
            <person name="Getino M."/>
            <person name="Pursley I."/>
            <person name="Horton D.L."/>
            <person name="Alikhan N.F."/>
            <person name="Baker D."/>
            <person name="Gharbi K."/>
            <person name="Hall N."/>
            <person name="Watson M."/>
            <person name="Adriaenssens E.M."/>
            <person name="Foster-Nyarko E."/>
            <person name="Jarju S."/>
            <person name="Secka A."/>
            <person name="Antonio M."/>
            <person name="Oren A."/>
            <person name="Chaudhuri R.R."/>
            <person name="La Ragione R."/>
            <person name="Hildebrand F."/>
            <person name="Pallen M.J."/>
        </authorList>
    </citation>
    <scope>NUCLEOTIDE SEQUENCE</scope>
    <source>
        <strain evidence="8">USAMLcec3-2134</strain>
    </source>
</reference>
<organism evidence="8 9">
    <name type="scientific">Candidatus Eisenbergiella merdigallinarum</name>
    <dbReference type="NCBI Taxonomy" id="2838552"/>
    <lineage>
        <taxon>Bacteria</taxon>
        <taxon>Bacillati</taxon>
        <taxon>Bacillota</taxon>
        <taxon>Clostridia</taxon>
        <taxon>Lachnospirales</taxon>
        <taxon>Lachnospiraceae</taxon>
        <taxon>Eisenbergiella</taxon>
    </lineage>
</organism>
<gene>
    <name evidence="8" type="ORF">H9763_11800</name>
</gene>
<comment type="caution">
    <text evidence="8">The sequence shown here is derived from an EMBL/GenBank/DDBJ whole genome shotgun (WGS) entry which is preliminary data.</text>
</comment>
<evidence type="ECO:0000256" key="4">
    <source>
        <dbReference type="ARBA" id="ARBA00022989"/>
    </source>
</evidence>
<dbReference type="InterPro" id="IPR052027">
    <property type="entry name" value="PspC"/>
</dbReference>
<sequence length="69" mass="7397">MSQKKLYRSTSNRMVCGVCGGLGTYTGIDPTVIRVLYVVISLIAGAGFLGLILYFILSVIIPEDDGIVD</sequence>
<evidence type="ECO:0000313" key="8">
    <source>
        <dbReference type="EMBL" id="HJB92131.1"/>
    </source>
</evidence>
<accession>A0A9D2MUC2</accession>
<reference evidence="8" key="2">
    <citation type="submission" date="2021-04" db="EMBL/GenBank/DDBJ databases">
        <authorList>
            <person name="Gilroy R."/>
        </authorList>
    </citation>
    <scope>NUCLEOTIDE SEQUENCE</scope>
    <source>
        <strain evidence="8">USAMLcec3-2134</strain>
    </source>
</reference>
<evidence type="ECO:0000256" key="6">
    <source>
        <dbReference type="SAM" id="Phobius"/>
    </source>
</evidence>
<evidence type="ECO:0000256" key="3">
    <source>
        <dbReference type="ARBA" id="ARBA00022692"/>
    </source>
</evidence>
<keyword evidence="4 6" id="KW-1133">Transmembrane helix</keyword>
<dbReference type="EMBL" id="DWXE01000043">
    <property type="protein sequence ID" value="HJB92131.1"/>
    <property type="molecule type" value="Genomic_DNA"/>
</dbReference>
<evidence type="ECO:0000256" key="1">
    <source>
        <dbReference type="ARBA" id="ARBA00004162"/>
    </source>
</evidence>
<dbReference type="AlphaFoldDB" id="A0A9D2MUC2"/>
<feature type="domain" description="Phage shock protein PspC N-terminal" evidence="7">
    <location>
        <begin position="4"/>
        <end position="63"/>
    </location>
</feature>
<proteinExistence type="predicted"/>
<dbReference type="PANTHER" id="PTHR33885:SF3">
    <property type="entry name" value="PHAGE SHOCK PROTEIN C"/>
    <property type="match status" value="1"/>
</dbReference>
<dbReference type="GO" id="GO:0005886">
    <property type="term" value="C:plasma membrane"/>
    <property type="evidence" value="ECO:0007669"/>
    <property type="project" value="UniProtKB-SubCell"/>
</dbReference>
<name>A0A9D2MUC2_9FIRM</name>
<dbReference type="Proteomes" id="UP000886883">
    <property type="component" value="Unassembled WGS sequence"/>
</dbReference>
<keyword evidence="3 6" id="KW-0812">Transmembrane</keyword>
<feature type="transmembrane region" description="Helical" evidence="6">
    <location>
        <begin position="35"/>
        <end position="61"/>
    </location>
</feature>
<dbReference type="PANTHER" id="PTHR33885">
    <property type="entry name" value="PHAGE SHOCK PROTEIN C"/>
    <property type="match status" value="1"/>
</dbReference>
<evidence type="ECO:0000256" key="5">
    <source>
        <dbReference type="ARBA" id="ARBA00023136"/>
    </source>
</evidence>
<dbReference type="InterPro" id="IPR007168">
    <property type="entry name" value="Phageshock_PspC_N"/>
</dbReference>